<dbReference type="SUPFAM" id="SSF102114">
    <property type="entry name" value="Radical SAM enzymes"/>
    <property type="match status" value="1"/>
</dbReference>
<evidence type="ECO:0000256" key="4">
    <source>
        <dbReference type="ARBA" id="ARBA00023004"/>
    </source>
</evidence>
<dbReference type="SFLD" id="SFLDG01067">
    <property type="entry name" value="SPASM/twitch_domain_containing"/>
    <property type="match status" value="1"/>
</dbReference>
<comment type="cofactor">
    <cofactor evidence="1">
        <name>[4Fe-4S] cluster</name>
        <dbReference type="ChEBI" id="CHEBI:49883"/>
    </cofactor>
</comment>
<evidence type="ECO:0000256" key="1">
    <source>
        <dbReference type="ARBA" id="ARBA00001966"/>
    </source>
</evidence>
<proteinExistence type="inferred from homology"/>
<gene>
    <name evidence="8" type="ORF">JRV97_11305</name>
</gene>
<dbReference type="InterPro" id="IPR023867">
    <property type="entry name" value="Sulphatase_maturase_rSAM"/>
</dbReference>
<evidence type="ECO:0000256" key="5">
    <source>
        <dbReference type="ARBA" id="ARBA00023014"/>
    </source>
</evidence>
<feature type="domain" description="Radical SAM core" evidence="7">
    <location>
        <begin position="69"/>
        <end position="286"/>
    </location>
</feature>
<dbReference type="PANTHER" id="PTHR43273:SF3">
    <property type="entry name" value="ANAEROBIC SULFATASE-MATURATING ENZYME HOMOLOG ASLB-RELATED"/>
    <property type="match status" value="1"/>
</dbReference>
<keyword evidence="9" id="KW-1185">Reference proteome</keyword>
<dbReference type="InterPro" id="IPR058240">
    <property type="entry name" value="rSAM_sf"/>
</dbReference>
<evidence type="ECO:0000313" key="9">
    <source>
        <dbReference type="Proteomes" id="UP001232493"/>
    </source>
</evidence>
<dbReference type="InterPro" id="IPR023885">
    <property type="entry name" value="4Fe4S-binding_SPASM_dom"/>
</dbReference>
<comment type="similarity">
    <text evidence="6">Belongs to the radical SAM superfamily. Anaerobic sulfatase-maturating enzyme family.</text>
</comment>
<keyword evidence="4" id="KW-0408">Iron</keyword>
<evidence type="ECO:0000259" key="7">
    <source>
        <dbReference type="PROSITE" id="PS51918"/>
    </source>
</evidence>
<organism evidence="8 9">
    <name type="scientific">Marinitoga aeolica</name>
    <dbReference type="NCBI Taxonomy" id="2809031"/>
    <lineage>
        <taxon>Bacteria</taxon>
        <taxon>Thermotogati</taxon>
        <taxon>Thermotogota</taxon>
        <taxon>Thermotogae</taxon>
        <taxon>Petrotogales</taxon>
        <taxon>Petrotogaceae</taxon>
        <taxon>Marinitoga</taxon>
    </lineage>
</organism>
<reference evidence="8 9" key="1">
    <citation type="submission" date="2021-02" db="EMBL/GenBank/DDBJ databases">
        <title>Characterization of Marinitoga sp. nov. str. BP5-C20A.</title>
        <authorList>
            <person name="Erauso G."/>
            <person name="Postec A."/>
        </authorList>
    </citation>
    <scope>NUCLEOTIDE SEQUENCE [LARGE SCALE GENOMIC DNA]</scope>
    <source>
        <strain evidence="8 9">BP5-C20A</strain>
    </source>
</reference>
<keyword evidence="3" id="KW-0479">Metal-binding</keyword>
<evidence type="ECO:0000256" key="2">
    <source>
        <dbReference type="ARBA" id="ARBA00022691"/>
    </source>
</evidence>
<protein>
    <submittedName>
        <fullName evidence="8">Radical SAM protein</fullName>
    </submittedName>
</protein>
<dbReference type="CDD" id="cd01335">
    <property type="entry name" value="Radical_SAM"/>
    <property type="match status" value="1"/>
</dbReference>
<keyword evidence="2" id="KW-0949">S-adenosyl-L-methionine</keyword>
<dbReference type="RefSeq" id="WP_280998974.1">
    <property type="nucleotide sequence ID" value="NZ_CP069362.1"/>
</dbReference>
<sequence>MKYKLYQNNKRKYLLDLDSVTLVELDEIAYSHLTENKKNKDVEKDIKTLKNIINKKIKESEKFYNSDIIFEPSNIILNITKACNLECIYCYAHKEKPESMNMKLIKESLEYIFSNTKKKKITITFFGGEPLLEFKKIKESVALSKKLGKKYNKKIGYSITTNGTIMDKEIIDFLIKENFSLTLSIDGCEYIQNFQRPFVGGKGSYEKIAENIELILEKRKKLNVRATVTNQKIEIKKIAEHFIKELNVGGYSFAIASYPYTKKWTEKEKKKLYKEVEEIIEEKDKRFIPLNISGVWETIKKGEIKKYPCGAGLGIVSIDIDGKIYPCQRFTGEKDYELGEVGMQWEEFINYKKEFYKKVVKKIEEDCGLCELRNICGGGCPYELLTKSKSRSISCNLTKIGVEKLKVGR</sequence>
<accession>A0ABY8PQM1</accession>
<dbReference type="Proteomes" id="UP001232493">
    <property type="component" value="Chromosome"/>
</dbReference>
<dbReference type="PROSITE" id="PS51918">
    <property type="entry name" value="RADICAL_SAM"/>
    <property type="match status" value="1"/>
</dbReference>
<dbReference type="Pfam" id="PF04055">
    <property type="entry name" value="Radical_SAM"/>
    <property type="match status" value="1"/>
</dbReference>
<dbReference type="EMBL" id="CP069362">
    <property type="protein sequence ID" value="WGS64925.1"/>
    <property type="molecule type" value="Genomic_DNA"/>
</dbReference>
<evidence type="ECO:0000256" key="6">
    <source>
        <dbReference type="ARBA" id="ARBA00023601"/>
    </source>
</evidence>
<dbReference type="Gene3D" id="3.20.20.70">
    <property type="entry name" value="Aldolase class I"/>
    <property type="match status" value="1"/>
</dbReference>
<dbReference type="PANTHER" id="PTHR43273">
    <property type="entry name" value="ANAEROBIC SULFATASE-MATURATING ENZYME HOMOLOG ASLB-RELATED"/>
    <property type="match status" value="1"/>
</dbReference>
<dbReference type="SFLD" id="SFLDG01384">
    <property type="entry name" value="thioether_bond_formation_requi"/>
    <property type="match status" value="1"/>
</dbReference>
<dbReference type="InterPro" id="IPR007197">
    <property type="entry name" value="rSAM"/>
</dbReference>
<dbReference type="SFLD" id="SFLDS00029">
    <property type="entry name" value="Radical_SAM"/>
    <property type="match status" value="1"/>
</dbReference>
<dbReference type="InterPro" id="IPR006638">
    <property type="entry name" value="Elp3/MiaA/NifB-like_rSAM"/>
</dbReference>
<dbReference type="SFLD" id="SFLDG01386">
    <property type="entry name" value="main_SPASM_domain-containing"/>
    <property type="match status" value="1"/>
</dbReference>
<keyword evidence="5" id="KW-0411">Iron-sulfur</keyword>
<dbReference type="NCBIfam" id="TIGR04085">
    <property type="entry name" value="rSAM_more_4Fe4S"/>
    <property type="match status" value="1"/>
</dbReference>
<name>A0ABY8PQM1_9BACT</name>
<evidence type="ECO:0000313" key="8">
    <source>
        <dbReference type="EMBL" id="WGS64925.1"/>
    </source>
</evidence>
<dbReference type="InterPro" id="IPR013785">
    <property type="entry name" value="Aldolase_TIM"/>
</dbReference>
<dbReference type="SMART" id="SM00729">
    <property type="entry name" value="Elp3"/>
    <property type="match status" value="1"/>
</dbReference>
<evidence type="ECO:0000256" key="3">
    <source>
        <dbReference type="ARBA" id="ARBA00022723"/>
    </source>
</evidence>